<feature type="transmembrane region" description="Helical" evidence="12">
    <location>
        <begin position="105"/>
        <end position="130"/>
    </location>
</feature>
<accession>A0A8J1KSE2</accession>
<sequence>MNTSDLFWNQQNTSYCFQDTNNSCPKANRELFSFSALLIFMVGVIIFTTVGNLIVIISVSHFKQLHSPTNFLIMSLATADFLLGLLVMPYSMVRSLTSCWYFGEIFCKLHSCIDMMLSTTSIFHLFFISVDRYYAVCRPLHYYKNITTTVIEVFIFISWCVPCLYSFGLFFSNVDSEGAQDMGISCTGVCFILLDRLWGTISSLISFYIPGNLIMGIYIHIFSVAKKQAKILHNYPSTKDEKPNSRIKLSLTIETKAAKTLSIVMGIFLLCWLPFSVVALFDPYFNFATANGVYDAVLWMGYVNSTLNPMIYAFFYPWFRKCFGLILKGNIFNADSSSLHVLSNK</sequence>
<dbReference type="GO" id="GO:0001594">
    <property type="term" value="F:trace-amine receptor activity"/>
    <property type="evidence" value="ECO:0007669"/>
    <property type="project" value="InterPro"/>
</dbReference>
<keyword evidence="9" id="KW-0325">Glycoprotein</keyword>
<dbReference type="InterPro" id="IPR000276">
    <property type="entry name" value="GPCR_Rhodpsn"/>
</dbReference>
<keyword evidence="7" id="KW-1015">Disulfide bond</keyword>
<dbReference type="GO" id="GO:0045202">
    <property type="term" value="C:synapse"/>
    <property type="evidence" value="ECO:0007669"/>
    <property type="project" value="GOC"/>
</dbReference>
<dbReference type="FunFam" id="1.20.1070.10:FF:000030">
    <property type="entry name" value="trace amine-associated receptor 1"/>
    <property type="match status" value="1"/>
</dbReference>
<dbReference type="GO" id="GO:0007187">
    <property type="term" value="P:G protein-coupled receptor signaling pathway, coupled to cyclic nucleotide second messenger"/>
    <property type="evidence" value="ECO:0000318"/>
    <property type="project" value="GO_Central"/>
</dbReference>
<evidence type="ECO:0000259" key="13">
    <source>
        <dbReference type="PROSITE" id="PS50262"/>
    </source>
</evidence>
<evidence type="ECO:0000256" key="9">
    <source>
        <dbReference type="ARBA" id="ARBA00023180"/>
    </source>
</evidence>
<dbReference type="GO" id="GO:0030594">
    <property type="term" value="F:neurotransmitter receptor activity"/>
    <property type="evidence" value="ECO:0000318"/>
    <property type="project" value="GO_Central"/>
</dbReference>
<evidence type="ECO:0000256" key="4">
    <source>
        <dbReference type="ARBA" id="ARBA00022989"/>
    </source>
</evidence>
<keyword evidence="2" id="KW-1003">Cell membrane</keyword>
<keyword evidence="5 11" id="KW-0297">G-protein coupled receptor</keyword>
<evidence type="ECO:0000256" key="11">
    <source>
        <dbReference type="RuleBase" id="RU000688"/>
    </source>
</evidence>
<keyword evidence="8 11" id="KW-0675">Receptor</keyword>
<dbReference type="PANTHER" id="PTHR24249:SF220">
    <property type="entry name" value="TRACE AMINE-ASSOCIATED RECEPTOR 4"/>
    <property type="match status" value="1"/>
</dbReference>
<feature type="transmembrane region" description="Helical" evidence="12">
    <location>
        <begin position="261"/>
        <end position="281"/>
    </location>
</feature>
<dbReference type="CDD" id="cd15312">
    <property type="entry name" value="7tmA_TAAR2_3_4"/>
    <property type="match status" value="1"/>
</dbReference>
<dbReference type="InterPro" id="IPR050569">
    <property type="entry name" value="TAAR"/>
</dbReference>
<dbReference type="InterPro" id="IPR009132">
    <property type="entry name" value="TAAR_fam"/>
</dbReference>
<proteinExistence type="inferred from homology"/>
<evidence type="ECO:0000256" key="3">
    <source>
        <dbReference type="ARBA" id="ARBA00022692"/>
    </source>
</evidence>
<dbReference type="RefSeq" id="XP_041419678.1">
    <property type="nucleotide sequence ID" value="XM_041563744.1"/>
</dbReference>
<comment type="subcellular location">
    <subcellularLocation>
        <location evidence="1">Cell membrane</location>
        <topology evidence="1">Multi-pass membrane protein</topology>
    </subcellularLocation>
</comment>
<dbReference type="Pfam" id="PF00001">
    <property type="entry name" value="7tm_1"/>
    <property type="match status" value="1"/>
</dbReference>
<dbReference type="InterPro" id="IPR017452">
    <property type="entry name" value="GPCR_Rhodpsn_7TM"/>
</dbReference>
<evidence type="ECO:0000256" key="8">
    <source>
        <dbReference type="ARBA" id="ARBA00023170"/>
    </source>
</evidence>
<evidence type="ECO:0000256" key="10">
    <source>
        <dbReference type="ARBA" id="ARBA00023224"/>
    </source>
</evidence>
<dbReference type="GO" id="GO:0030425">
    <property type="term" value="C:dendrite"/>
    <property type="evidence" value="ECO:0000318"/>
    <property type="project" value="GO_Central"/>
</dbReference>
<dbReference type="GeneID" id="108705437"/>
<dbReference type="PRINTS" id="PR00237">
    <property type="entry name" value="GPCRRHODOPSN"/>
</dbReference>
<evidence type="ECO:0000256" key="5">
    <source>
        <dbReference type="ARBA" id="ARBA00023040"/>
    </source>
</evidence>
<feature type="domain" description="G-protein coupled receptors family 1 profile" evidence="13">
    <location>
        <begin position="51"/>
        <end position="312"/>
    </location>
</feature>
<evidence type="ECO:0000256" key="6">
    <source>
        <dbReference type="ARBA" id="ARBA00023136"/>
    </source>
</evidence>
<dbReference type="OrthoDB" id="5959645at2759"/>
<dbReference type="PANTHER" id="PTHR24249">
    <property type="entry name" value="HISTAMINE RECEPTOR-RELATED G-PROTEIN COUPLED RECEPTOR"/>
    <property type="match status" value="1"/>
</dbReference>
<keyword evidence="10 11" id="KW-0807">Transducer</keyword>
<evidence type="ECO:0000256" key="12">
    <source>
        <dbReference type="SAM" id="Phobius"/>
    </source>
</evidence>
<dbReference type="PRINTS" id="PR01830">
    <property type="entry name" value="TRACEAMINER"/>
</dbReference>
<dbReference type="GO" id="GO:0007268">
    <property type="term" value="P:chemical synaptic transmission"/>
    <property type="evidence" value="ECO:0000318"/>
    <property type="project" value="GO_Central"/>
</dbReference>
<dbReference type="GO" id="GO:0007198">
    <property type="term" value="P:adenylate cyclase-inhibiting serotonin receptor signaling pathway"/>
    <property type="evidence" value="ECO:0000318"/>
    <property type="project" value="GO_Central"/>
</dbReference>
<evidence type="ECO:0000256" key="2">
    <source>
        <dbReference type="ARBA" id="ARBA00022475"/>
    </source>
</evidence>
<dbReference type="Proteomes" id="UP000186698">
    <property type="component" value="Chromosome 5L"/>
</dbReference>
<dbReference type="GO" id="GO:0051378">
    <property type="term" value="F:serotonin binding"/>
    <property type="evidence" value="ECO:0000318"/>
    <property type="project" value="GO_Central"/>
</dbReference>
<evidence type="ECO:0000256" key="7">
    <source>
        <dbReference type="ARBA" id="ARBA00023157"/>
    </source>
</evidence>
<dbReference type="Gene3D" id="1.20.1070.10">
    <property type="entry name" value="Rhodopsin 7-helix transmembrane proteins"/>
    <property type="match status" value="1"/>
</dbReference>
<keyword evidence="3 11" id="KW-0812">Transmembrane</keyword>
<dbReference type="CTD" id="108705437"/>
<evidence type="ECO:0000256" key="1">
    <source>
        <dbReference type="ARBA" id="ARBA00004651"/>
    </source>
</evidence>
<feature type="transmembrane region" description="Helical" evidence="12">
    <location>
        <begin position="301"/>
        <end position="319"/>
    </location>
</feature>
<dbReference type="SUPFAM" id="SSF81321">
    <property type="entry name" value="Family A G protein-coupled receptor-like"/>
    <property type="match status" value="1"/>
</dbReference>
<dbReference type="GO" id="GO:0004993">
    <property type="term" value="F:G protein-coupled serotonin receptor activity"/>
    <property type="evidence" value="ECO:0000318"/>
    <property type="project" value="GO_Central"/>
</dbReference>
<comment type="similarity">
    <text evidence="11">Belongs to the G-protein coupled receptor 1 family.</text>
</comment>
<reference evidence="15" key="1">
    <citation type="submission" date="2025-08" db="UniProtKB">
        <authorList>
            <consortium name="RefSeq"/>
        </authorList>
    </citation>
    <scope>IDENTIFICATION</scope>
    <source>
        <strain evidence="15">J_2021</strain>
        <tissue evidence="15">Erythrocytes</tissue>
    </source>
</reference>
<dbReference type="KEGG" id="xla:108705437"/>
<evidence type="ECO:0000313" key="15">
    <source>
        <dbReference type="RefSeq" id="XP_041419678.1"/>
    </source>
</evidence>
<gene>
    <name evidence="15" type="primary">LOC108705437</name>
</gene>
<evidence type="ECO:0000313" key="14">
    <source>
        <dbReference type="Proteomes" id="UP000186698"/>
    </source>
</evidence>
<feature type="transmembrane region" description="Helical" evidence="12">
    <location>
        <begin position="150"/>
        <end position="170"/>
    </location>
</feature>
<dbReference type="PROSITE" id="PS00237">
    <property type="entry name" value="G_PROTEIN_RECEP_F1_1"/>
    <property type="match status" value="1"/>
</dbReference>
<dbReference type="PROSITE" id="PS50262">
    <property type="entry name" value="G_PROTEIN_RECEP_F1_2"/>
    <property type="match status" value="1"/>
</dbReference>
<dbReference type="GO" id="GO:0005886">
    <property type="term" value="C:plasma membrane"/>
    <property type="evidence" value="ECO:0000318"/>
    <property type="project" value="GO_Central"/>
</dbReference>
<dbReference type="AlphaFoldDB" id="A0A8J1KSE2"/>
<feature type="transmembrane region" description="Helical" evidence="12">
    <location>
        <begin position="205"/>
        <end position="225"/>
    </location>
</feature>
<name>A0A8J1KSE2_XENLA</name>
<keyword evidence="6 12" id="KW-0472">Membrane</keyword>
<organism evidence="14 15">
    <name type="scientific">Xenopus laevis</name>
    <name type="common">African clawed frog</name>
    <dbReference type="NCBI Taxonomy" id="8355"/>
    <lineage>
        <taxon>Eukaryota</taxon>
        <taxon>Metazoa</taxon>
        <taxon>Chordata</taxon>
        <taxon>Craniata</taxon>
        <taxon>Vertebrata</taxon>
        <taxon>Euteleostomi</taxon>
        <taxon>Amphibia</taxon>
        <taxon>Batrachia</taxon>
        <taxon>Anura</taxon>
        <taxon>Pipoidea</taxon>
        <taxon>Pipidae</taxon>
        <taxon>Xenopodinae</taxon>
        <taxon>Xenopus</taxon>
        <taxon>Xenopus</taxon>
    </lineage>
</organism>
<keyword evidence="14" id="KW-1185">Reference proteome</keyword>
<protein>
    <submittedName>
        <fullName evidence="15">Trace amine-associated receptor 4-like</fullName>
    </submittedName>
</protein>
<feature type="transmembrane region" description="Helical" evidence="12">
    <location>
        <begin position="71"/>
        <end position="93"/>
    </location>
</feature>
<feature type="transmembrane region" description="Helical" evidence="12">
    <location>
        <begin position="36"/>
        <end position="59"/>
    </location>
</feature>
<keyword evidence="4 12" id="KW-1133">Transmembrane helix</keyword>